<dbReference type="Proteomes" id="UP001596154">
    <property type="component" value="Unassembled WGS sequence"/>
</dbReference>
<accession>A0ABW0ULK9</accession>
<name>A0ABW0ULK9_9ACTN</name>
<reference evidence="2" key="1">
    <citation type="journal article" date="2019" name="Int. J. Syst. Evol. Microbiol.">
        <title>The Global Catalogue of Microorganisms (GCM) 10K type strain sequencing project: providing services to taxonomists for standard genome sequencing and annotation.</title>
        <authorList>
            <consortium name="The Broad Institute Genomics Platform"/>
            <consortium name="The Broad Institute Genome Sequencing Center for Infectious Disease"/>
            <person name="Wu L."/>
            <person name="Ma J."/>
        </authorList>
    </citation>
    <scope>NUCLEOTIDE SEQUENCE [LARGE SCALE GENOMIC DNA]</scope>
    <source>
        <strain evidence="2">CGMCC 4.7248</strain>
    </source>
</reference>
<dbReference type="EMBL" id="JBHSNY010000002">
    <property type="protein sequence ID" value="MFC5633614.1"/>
    <property type="molecule type" value="Genomic_DNA"/>
</dbReference>
<comment type="caution">
    <text evidence="1">The sequence shown here is derived from an EMBL/GenBank/DDBJ whole genome shotgun (WGS) entry which is preliminary data.</text>
</comment>
<dbReference type="RefSeq" id="WP_381018798.1">
    <property type="nucleotide sequence ID" value="NZ_JBHSNY010000002.1"/>
</dbReference>
<evidence type="ECO:0000313" key="1">
    <source>
        <dbReference type="EMBL" id="MFC5633614.1"/>
    </source>
</evidence>
<sequence>MKWPFVLRSRYEAARAEADRQRERADKFEQRADTAVFNRRQIARQLVDADVANRRLAGRNLELGRRLSRLTESDPEYTAQIERRLERALRACARWMNAVWVETRHTDRLQARLDDALGLNDSAVLDGRYWQQTRNDGGRKGAEA</sequence>
<protein>
    <submittedName>
        <fullName evidence="1">Uncharacterized protein</fullName>
    </submittedName>
</protein>
<proteinExistence type="predicted"/>
<organism evidence="1 2">
    <name type="scientific">Streptomyces bullii</name>
    <dbReference type="NCBI Taxonomy" id="349910"/>
    <lineage>
        <taxon>Bacteria</taxon>
        <taxon>Bacillati</taxon>
        <taxon>Actinomycetota</taxon>
        <taxon>Actinomycetes</taxon>
        <taxon>Kitasatosporales</taxon>
        <taxon>Streptomycetaceae</taxon>
        <taxon>Streptomyces</taxon>
    </lineage>
</organism>
<evidence type="ECO:0000313" key="2">
    <source>
        <dbReference type="Proteomes" id="UP001596154"/>
    </source>
</evidence>
<gene>
    <name evidence="1" type="ORF">ACFPZJ_07370</name>
</gene>
<keyword evidence="2" id="KW-1185">Reference proteome</keyword>